<accession>A0AAC9BI03</accession>
<dbReference type="NCBIfam" id="NF038319">
    <property type="entry name" value="DISARM_DrmC_I"/>
    <property type="match status" value="1"/>
</dbReference>
<dbReference type="InterPro" id="IPR047955">
    <property type="entry name" value="DrmC-like"/>
</dbReference>
<dbReference type="CDD" id="cd09132">
    <property type="entry name" value="PLDc_unchar4"/>
    <property type="match status" value="1"/>
</dbReference>
<reference evidence="2 3" key="1">
    <citation type="submission" date="2015-09" db="EMBL/GenBank/DDBJ databases">
        <authorList>
            <person name="Xu Y."/>
            <person name="Nagy A."/>
            <person name="Liu N.T."/>
            <person name="Nou X."/>
        </authorList>
    </citation>
    <scope>NUCLEOTIDE SEQUENCE [LARGE SCALE GENOMIC DNA]</scope>
    <source>
        <strain evidence="2 3">FC1138</strain>
    </source>
</reference>
<dbReference type="SUPFAM" id="SSF56024">
    <property type="entry name" value="Phospholipase D/nuclease"/>
    <property type="match status" value="1"/>
</dbReference>
<dbReference type="Gene3D" id="3.30.870.10">
    <property type="entry name" value="Endonuclease Chain A"/>
    <property type="match status" value="1"/>
</dbReference>
<organism evidence="2 3">
    <name type="scientific">Ralstonia insidiosa</name>
    <dbReference type="NCBI Taxonomy" id="190721"/>
    <lineage>
        <taxon>Bacteria</taxon>
        <taxon>Pseudomonadati</taxon>
        <taxon>Pseudomonadota</taxon>
        <taxon>Betaproteobacteria</taxon>
        <taxon>Burkholderiales</taxon>
        <taxon>Burkholderiaceae</taxon>
        <taxon>Ralstonia</taxon>
    </lineage>
</organism>
<dbReference type="GO" id="GO:0006793">
    <property type="term" value="P:phosphorus metabolic process"/>
    <property type="evidence" value="ECO:0007669"/>
    <property type="project" value="UniProtKB-ARBA"/>
</dbReference>
<evidence type="ECO:0000259" key="1">
    <source>
        <dbReference type="PROSITE" id="PS50035"/>
    </source>
</evidence>
<dbReference type="InterPro" id="IPR001736">
    <property type="entry name" value="PLipase_D/transphosphatidylase"/>
</dbReference>
<dbReference type="Proteomes" id="UP000077927">
    <property type="component" value="Chromosome 1"/>
</dbReference>
<protein>
    <submittedName>
        <fullName evidence="2">PLD-like domain protein</fullName>
    </submittedName>
</protein>
<dbReference type="InterPro" id="IPR025202">
    <property type="entry name" value="PLD-like_dom"/>
</dbReference>
<dbReference type="AlphaFoldDB" id="A0AAC9BI03"/>
<proteinExistence type="predicted"/>
<evidence type="ECO:0000313" key="2">
    <source>
        <dbReference type="EMBL" id="ANH74451.1"/>
    </source>
</evidence>
<dbReference type="GO" id="GO:0003824">
    <property type="term" value="F:catalytic activity"/>
    <property type="evidence" value="ECO:0007669"/>
    <property type="project" value="InterPro"/>
</dbReference>
<sequence>MIASARESVYLVTFAAYKVPAVAEALSAAEARGVRVVFVVESDGDNGGKVDFDPMPHLRASGLREVEVYVWPQKNRIRDECGRYGSLHAKFAVADRTRLLVSSANLTEFAFNLNIELGILVSGGHAPAEAARHVDELIRLGVVCAATRQNR</sequence>
<feature type="domain" description="PLD phosphodiesterase" evidence="1">
    <location>
        <begin position="83"/>
        <end position="110"/>
    </location>
</feature>
<dbReference type="KEGG" id="rin:ACS15_0004"/>
<name>A0AAC9BI03_9RALS</name>
<dbReference type="PROSITE" id="PS50035">
    <property type="entry name" value="PLD"/>
    <property type="match status" value="1"/>
</dbReference>
<dbReference type="Pfam" id="PF13091">
    <property type="entry name" value="PLDc_2"/>
    <property type="match status" value="1"/>
</dbReference>
<gene>
    <name evidence="2" type="ORF">ACS15_0004</name>
</gene>
<evidence type="ECO:0000313" key="3">
    <source>
        <dbReference type="Proteomes" id="UP000077927"/>
    </source>
</evidence>
<dbReference type="EMBL" id="CP012605">
    <property type="protein sequence ID" value="ANH74451.1"/>
    <property type="molecule type" value="Genomic_DNA"/>
</dbReference>